<evidence type="ECO:0000313" key="2">
    <source>
        <dbReference type="Proteomes" id="UP001201812"/>
    </source>
</evidence>
<evidence type="ECO:0000313" key="1">
    <source>
        <dbReference type="EMBL" id="KAI1699519.1"/>
    </source>
</evidence>
<dbReference type="Proteomes" id="UP001201812">
    <property type="component" value="Unassembled WGS sequence"/>
</dbReference>
<proteinExistence type="predicted"/>
<dbReference type="EMBL" id="JAKKPZ010000176">
    <property type="protein sequence ID" value="KAI1699519.1"/>
    <property type="molecule type" value="Genomic_DNA"/>
</dbReference>
<organism evidence="1 2">
    <name type="scientific">Ditylenchus destructor</name>
    <dbReference type="NCBI Taxonomy" id="166010"/>
    <lineage>
        <taxon>Eukaryota</taxon>
        <taxon>Metazoa</taxon>
        <taxon>Ecdysozoa</taxon>
        <taxon>Nematoda</taxon>
        <taxon>Chromadorea</taxon>
        <taxon>Rhabditida</taxon>
        <taxon>Tylenchina</taxon>
        <taxon>Tylenchomorpha</taxon>
        <taxon>Sphaerularioidea</taxon>
        <taxon>Anguinidae</taxon>
        <taxon>Anguininae</taxon>
        <taxon>Ditylenchus</taxon>
    </lineage>
</organism>
<reference evidence="1" key="1">
    <citation type="submission" date="2022-01" db="EMBL/GenBank/DDBJ databases">
        <title>Genome Sequence Resource for Two Populations of Ditylenchus destructor, the Migratory Endoparasitic Phytonematode.</title>
        <authorList>
            <person name="Zhang H."/>
            <person name="Lin R."/>
            <person name="Xie B."/>
        </authorList>
    </citation>
    <scope>NUCLEOTIDE SEQUENCE</scope>
    <source>
        <strain evidence="1">BazhouSP</strain>
    </source>
</reference>
<gene>
    <name evidence="1" type="ORF">DdX_17272</name>
</gene>
<dbReference type="AlphaFoldDB" id="A0AAD4MM01"/>
<accession>A0AAD4MM01</accession>
<name>A0AAD4MM01_9BILA</name>
<protein>
    <submittedName>
        <fullName evidence="1">Uncharacterized protein</fullName>
    </submittedName>
</protein>
<keyword evidence="2" id="KW-1185">Reference proteome</keyword>
<comment type="caution">
    <text evidence="1">The sequence shown here is derived from an EMBL/GenBank/DDBJ whole genome shotgun (WGS) entry which is preliminary data.</text>
</comment>
<sequence length="163" mass="17791">MCSTLTKVQNSKAMLSSSLAPIKPSGHAQFVLGPGIPNRMAQFNTVILGLPWSNWSTLGLPLVDMVYPWLKWSTFPLSIPASTSSLVVLDLVQTFGSLCHRAFSSCPVAQIPRGQNSLRQKWSPNPAPGISAFPKQLMIHVGLFVIPIACGQNPWVFKLVCLY</sequence>